<dbReference type="PANTHER" id="PTHR47053:SF1">
    <property type="entry name" value="MUREIN DD-ENDOPEPTIDASE MEPH-RELATED"/>
    <property type="match status" value="1"/>
</dbReference>
<gene>
    <name evidence="7" type="ORF">CLOHIR_00047</name>
</gene>
<dbReference type="STRING" id="500633.CLOHIR_00047"/>
<keyword evidence="8" id="KW-1185">Reference proteome</keyword>
<dbReference type="InterPro" id="IPR003646">
    <property type="entry name" value="SH3-like_bac-type"/>
</dbReference>
<dbReference type="MEROPS" id="C40.006"/>
<evidence type="ECO:0000313" key="7">
    <source>
        <dbReference type="EMBL" id="EEA86276.1"/>
    </source>
</evidence>
<dbReference type="PANTHER" id="PTHR47053">
    <property type="entry name" value="MUREIN DD-ENDOPEPTIDASE MEPH-RELATED"/>
    <property type="match status" value="1"/>
</dbReference>
<dbReference type="SUPFAM" id="SSF54001">
    <property type="entry name" value="Cysteine proteinases"/>
    <property type="match status" value="1"/>
</dbReference>
<dbReference type="PROSITE" id="PS51781">
    <property type="entry name" value="SH3B"/>
    <property type="match status" value="1"/>
</dbReference>
<dbReference type="Gene3D" id="2.30.30.40">
    <property type="entry name" value="SH3 Domains"/>
    <property type="match status" value="1"/>
</dbReference>
<evidence type="ECO:0000259" key="5">
    <source>
        <dbReference type="PROSITE" id="PS51781"/>
    </source>
</evidence>
<dbReference type="InterPro" id="IPR051202">
    <property type="entry name" value="Peptidase_C40"/>
</dbReference>
<feature type="domain" description="SH3b" evidence="5">
    <location>
        <begin position="96"/>
        <end position="158"/>
    </location>
</feature>
<dbReference type="GO" id="GO:0006508">
    <property type="term" value="P:proteolysis"/>
    <property type="evidence" value="ECO:0007669"/>
    <property type="project" value="UniProtKB-KW"/>
</dbReference>
<accession>B6FVZ8</accession>
<name>B6FVZ8_PEPHT</name>
<dbReference type="OrthoDB" id="9808890at2"/>
<evidence type="ECO:0000256" key="3">
    <source>
        <dbReference type="ARBA" id="ARBA00022801"/>
    </source>
</evidence>
<organism evidence="7 8">
    <name type="scientific">Peptacetobacter hiranonis (strain DSM 13275 / JCM 10541 / KCTC 15199 / TO-931)</name>
    <name type="common">Clostridium hiranonis</name>
    <dbReference type="NCBI Taxonomy" id="500633"/>
    <lineage>
        <taxon>Bacteria</taxon>
        <taxon>Bacillati</taxon>
        <taxon>Bacillota</taxon>
        <taxon>Clostridia</taxon>
        <taxon>Peptostreptococcales</taxon>
        <taxon>Peptostreptococcaceae</taxon>
        <taxon>Peptacetobacter</taxon>
    </lineage>
</organism>
<sequence length="302" mass="32389">MVATGTVLVSADEIDDINSVPDTETGITIDEYKESPYKVATVKDGKSVNVRVDGNTKRVAGEGEQFKVKGIQGEWVNVEDGEDDAWIASEYVAISEGVAFTTASTLNLRAADNTSSEVLEELDKGSALVVVKQEGDWIQVRNQGKEGYVHADYVTDEAPVVPTVDVDGNIIDVPSVDSYNAQAVLNLAYSKKGSPYLWGATGPDKFDCSGFVQYVYINSVGVSLPRVSSDQANVGTEITRDQLQPGDLVFFTTDGSGGVSHVGIYVGNGCMIHSPHSGDVVKVTDITSDYYSSHFVTARRVL</sequence>
<protein>
    <submittedName>
        <fullName evidence="7">NlpC/P60 family protein</fullName>
    </submittedName>
</protein>
<dbReference type="HOGENOM" id="CLU_016043_13_4_9"/>
<dbReference type="SMART" id="SM00287">
    <property type="entry name" value="SH3b"/>
    <property type="match status" value="2"/>
</dbReference>
<dbReference type="Proteomes" id="UP000003178">
    <property type="component" value="Unassembled WGS sequence"/>
</dbReference>
<proteinExistence type="inferred from homology"/>
<dbReference type="GO" id="GO:0008234">
    <property type="term" value="F:cysteine-type peptidase activity"/>
    <property type="evidence" value="ECO:0007669"/>
    <property type="project" value="UniProtKB-KW"/>
</dbReference>
<dbReference type="PROSITE" id="PS51935">
    <property type="entry name" value="NLPC_P60"/>
    <property type="match status" value="1"/>
</dbReference>
<evidence type="ECO:0000256" key="1">
    <source>
        <dbReference type="ARBA" id="ARBA00007074"/>
    </source>
</evidence>
<dbReference type="Gene3D" id="3.90.1720.10">
    <property type="entry name" value="endopeptidase domain like (from Nostoc punctiforme)"/>
    <property type="match status" value="1"/>
</dbReference>
<feature type="domain" description="NlpC/P60" evidence="6">
    <location>
        <begin position="178"/>
        <end position="302"/>
    </location>
</feature>
<dbReference type="Pfam" id="PF08239">
    <property type="entry name" value="SH3_3"/>
    <property type="match status" value="1"/>
</dbReference>
<keyword evidence="2" id="KW-0645">Protease</keyword>
<dbReference type="InterPro" id="IPR036028">
    <property type="entry name" value="SH3-like_dom_sf"/>
</dbReference>
<dbReference type="EMBL" id="ABWP01000003">
    <property type="protein sequence ID" value="EEA86276.1"/>
    <property type="molecule type" value="Genomic_DNA"/>
</dbReference>
<comment type="similarity">
    <text evidence="1">Belongs to the peptidase C40 family.</text>
</comment>
<comment type="caution">
    <text evidence="7">The sequence shown here is derived from an EMBL/GenBank/DDBJ whole genome shotgun (WGS) entry which is preliminary data.</text>
</comment>
<dbReference type="SUPFAM" id="SSF50044">
    <property type="entry name" value="SH3-domain"/>
    <property type="match status" value="1"/>
</dbReference>
<evidence type="ECO:0000256" key="2">
    <source>
        <dbReference type="ARBA" id="ARBA00022670"/>
    </source>
</evidence>
<dbReference type="InterPro" id="IPR038765">
    <property type="entry name" value="Papain-like_cys_pep_sf"/>
</dbReference>
<dbReference type="AlphaFoldDB" id="B6FVZ8"/>
<reference evidence="7 8" key="1">
    <citation type="submission" date="2008-09" db="EMBL/GenBank/DDBJ databases">
        <authorList>
            <person name="Fulton L."/>
            <person name="Clifton S."/>
            <person name="Fulton B."/>
            <person name="Xu J."/>
            <person name="Minx P."/>
            <person name="Pepin K.H."/>
            <person name="Johnson M."/>
            <person name="Thiruvilangam P."/>
            <person name="Bhonagiri V."/>
            <person name="Nash W.E."/>
            <person name="Mardis E.R."/>
            <person name="Wilson R.K."/>
        </authorList>
    </citation>
    <scope>NUCLEOTIDE SEQUENCE [LARGE SCALE GENOMIC DNA]</scope>
    <source>
        <strain evidence="7 8">DSM 13275</strain>
    </source>
</reference>
<reference evidence="7 8" key="2">
    <citation type="submission" date="2008-10" db="EMBL/GenBank/DDBJ databases">
        <title>Draft genome sequence of Clostridium hiranonis (DSM 13275).</title>
        <authorList>
            <person name="Sudarsanam P."/>
            <person name="Ley R."/>
            <person name="Guruge J."/>
            <person name="Turnbaugh P.J."/>
            <person name="Mahowald M."/>
            <person name="Liep D."/>
            <person name="Gordon J."/>
        </authorList>
    </citation>
    <scope>NUCLEOTIDE SEQUENCE [LARGE SCALE GENOMIC DNA]</scope>
    <source>
        <strain evidence="7 8">DSM 13275</strain>
    </source>
</reference>
<evidence type="ECO:0000256" key="4">
    <source>
        <dbReference type="ARBA" id="ARBA00022807"/>
    </source>
</evidence>
<dbReference type="eggNOG" id="COG0791">
    <property type="taxonomic scope" value="Bacteria"/>
</dbReference>
<keyword evidence="3" id="KW-0378">Hydrolase</keyword>
<keyword evidence="4" id="KW-0788">Thiol protease</keyword>
<dbReference type="Pfam" id="PF00877">
    <property type="entry name" value="NLPC_P60"/>
    <property type="match status" value="1"/>
</dbReference>
<evidence type="ECO:0000259" key="6">
    <source>
        <dbReference type="PROSITE" id="PS51935"/>
    </source>
</evidence>
<dbReference type="InterPro" id="IPR000064">
    <property type="entry name" value="NLP_P60_dom"/>
</dbReference>
<evidence type="ECO:0000313" key="8">
    <source>
        <dbReference type="Proteomes" id="UP000003178"/>
    </source>
</evidence>